<dbReference type="Proteomes" id="UP000235672">
    <property type="component" value="Unassembled WGS sequence"/>
</dbReference>
<sequence length="233" mass="25874">MSSAKTAPPLCRHRLAVFECMACSFEPDQRDALPRYNTTPTSLGLSNLGRDDAKEFAYCGGSFQSLSGTKEQKQHEELRHSRQKTSSSRRHKGQPPSLQNAGPTIDRDSTSGNSLSRKSSILLSAPSSHQAPTLSPVNNPLPSQQQSHLASLPFPNYAQTSNIRKYRTYQPPSVTDCYQLDRFLDEIPDFRGASLSDKQDFVNPRSQGVERSSKHRHALAVRLRSLQGSIEGY</sequence>
<feature type="compositionally biased region" description="Polar residues" evidence="1">
    <location>
        <begin position="110"/>
        <end position="148"/>
    </location>
</feature>
<evidence type="ECO:0000313" key="3">
    <source>
        <dbReference type="Proteomes" id="UP000235672"/>
    </source>
</evidence>
<name>A0A2J6PTG6_9HELO</name>
<feature type="compositionally biased region" description="Basic and acidic residues" evidence="1">
    <location>
        <begin position="70"/>
        <end position="80"/>
    </location>
</feature>
<feature type="compositionally biased region" description="Basic residues" evidence="1">
    <location>
        <begin position="81"/>
        <end position="93"/>
    </location>
</feature>
<gene>
    <name evidence="2" type="ORF">NA56DRAFT_662300</name>
</gene>
<feature type="region of interest" description="Disordered" evidence="1">
    <location>
        <begin position="65"/>
        <end position="148"/>
    </location>
</feature>
<accession>A0A2J6PTG6</accession>
<dbReference type="OrthoDB" id="10567897at2759"/>
<dbReference type="EMBL" id="KZ613500">
    <property type="protein sequence ID" value="PMD17314.1"/>
    <property type="molecule type" value="Genomic_DNA"/>
</dbReference>
<evidence type="ECO:0000256" key="1">
    <source>
        <dbReference type="SAM" id="MobiDB-lite"/>
    </source>
</evidence>
<reference evidence="2 3" key="1">
    <citation type="submission" date="2016-05" db="EMBL/GenBank/DDBJ databases">
        <title>A degradative enzymes factory behind the ericoid mycorrhizal symbiosis.</title>
        <authorList>
            <consortium name="DOE Joint Genome Institute"/>
            <person name="Martino E."/>
            <person name="Morin E."/>
            <person name="Grelet G."/>
            <person name="Kuo A."/>
            <person name="Kohler A."/>
            <person name="Daghino S."/>
            <person name="Barry K."/>
            <person name="Choi C."/>
            <person name="Cichocki N."/>
            <person name="Clum A."/>
            <person name="Copeland A."/>
            <person name="Hainaut M."/>
            <person name="Haridas S."/>
            <person name="Labutti K."/>
            <person name="Lindquist E."/>
            <person name="Lipzen A."/>
            <person name="Khouja H.-R."/>
            <person name="Murat C."/>
            <person name="Ohm R."/>
            <person name="Olson A."/>
            <person name="Spatafora J."/>
            <person name="Veneault-Fourrey C."/>
            <person name="Henrissat B."/>
            <person name="Grigoriev I."/>
            <person name="Martin F."/>
            <person name="Perotto S."/>
        </authorList>
    </citation>
    <scope>NUCLEOTIDE SEQUENCE [LARGE SCALE GENOMIC DNA]</scope>
    <source>
        <strain evidence="2 3">UAMH 7357</strain>
    </source>
</reference>
<protein>
    <submittedName>
        <fullName evidence="2">Uncharacterized protein</fullName>
    </submittedName>
</protein>
<organism evidence="2 3">
    <name type="scientific">Hyaloscypha hepaticicola</name>
    <dbReference type="NCBI Taxonomy" id="2082293"/>
    <lineage>
        <taxon>Eukaryota</taxon>
        <taxon>Fungi</taxon>
        <taxon>Dikarya</taxon>
        <taxon>Ascomycota</taxon>
        <taxon>Pezizomycotina</taxon>
        <taxon>Leotiomycetes</taxon>
        <taxon>Helotiales</taxon>
        <taxon>Hyaloscyphaceae</taxon>
        <taxon>Hyaloscypha</taxon>
    </lineage>
</organism>
<evidence type="ECO:0000313" key="2">
    <source>
        <dbReference type="EMBL" id="PMD17314.1"/>
    </source>
</evidence>
<keyword evidence="3" id="KW-1185">Reference proteome</keyword>
<proteinExistence type="predicted"/>
<dbReference type="AlphaFoldDB" id="A0A2J6PTG6"/>